<dbReference type="PROSITE" id="PS51065">
    <property type="entry name" value="NHR"/>
    <property type="match status" value="1"/>
</dbReference>
<protein>
    <submittedName>
        <fullName evidence="6">Neuralized-like</fullName>
    </submittedName>
</protein>
<dbReference type="OrthoDB" id="6684980at2759"/>
<name>A0A482VS92_ASBVE</name>
<dbReference type="PANTHER" id="PTHR12429:SF6">
    <property type="entry name" value="PROTEIN NEURALIZED"/>
    <property type="match status" value="1"/>
</dbReference>
<organism evidence="6 7">
    <name type="scientific">Asbolus verrucosus</name>
    <name type="common">Desert ironclad beetle</name>
    <dbReference type="NCBI Taxonomy" id="1661398"/>
    <lineage>
        <taxon>Eukaryota</taxon>
        <taxon>Metazoa</taxon>
        <taxon>Ecdysozoa</taxon>
        <taxon>Arthropoda</taxon>
        <taxon>Hexapoda</taxon>
        <taxon>Insecta</taxon>
        <taxon>Pterygota</taxon>
        <taxon>Neoptera</taxon>
        <taxon>Endopterygota</taxon>
        <taxon>Coleoptera</taxon>
        <taxon>Polyphaga</taxon>
        <taxon>Cucujiformia</taxon>
        <taxon>Tenebrionidae</taxon>
        <taxon>Pimeliinae</taxon>
        <taxon>Asbolus</taxon>
    </lineage>
</organism>
<evidence type="ECO:0000256" key="1">
    <source>
        <dbReference type="ARBA" id="ARBA00022771"/>
    </source>
</evidence>
<dbReference type="InterPro" id="IPR037962">
    <property type="entry name" value="Neuralized"/>
</dbReference>
<feature type="domain" description="NHR" evidence="5">
    <location>
        <begin position="9"/>
        <end position="163"/>
    </location>
</feature>
<evidence type="ECO:0000256" key="3">
    <source>
        <dbReference type="PROSITE-ProRule" id="PRU00175"/>
    </source>
</evidence>
<accession>A0A482VS92</accession>
<dbReference type="InterPro" id="IPR013083">
    <property type="entry name" value="Znf_RING/FYVE/PHD"/>
</dbReference>
<comment type="caution">
    <text evidence="6">The sequence shown here is derived from an EMBL/GenBank/DDBJ whole genome shotgun (WGS) entry which is preliminary data.</text>
</comment>
<dbReference type="Pfam" id="PF07177">
    <property type="entry name" value="Neuralized"/>
    <property type="match status" value="1"/>
</dbReference>
<dbReference type="Proteomes" id="UP000292052">
    <property type="component" value="Unassembled WGS sequence"/>
</dbReference>
<evidence type="ECO:0000313" key="6">
    <source>
        <dbReference type="EMBL" id="RZC35725.1"/>
    </source>
</evidence>
<reference evidence="6 7" key="1">
    <citation type="submission" date="2017-03" db="EMBL/GenBank/DDBJ databases">
        <title>Genome of the blue death feigning beetle - Asbolus verrucosus.</title>
        <authorList>
            <person name="Rider S.D."/>
        </authorList>
    </citation>
    <scope>NUCLEOTIDE SEQUENCE [LARGE SCALE GENOMIC DNA]</scope>
    <source>
        <strain evidence="6">Butters</strain>
        <tissue evidence="6">Head and leg muscle</tissue>
    </source>
</reference>
<dbReference type="InterPro" id="IPR006573">
    <property type="entry name" value="NHR_dom"/>
</dbReference>
<dbReference type="STRING" id="1661398.A0A482VS92"/>
<dbReference type="EMBL" id="QDEB01068353">
    <property type="protein sequence ID" value="RZC35725.1"/>
    <property type="molecule type" value="Genomic_DNA"/>
</dbReference>
<gene>
    <name evidence="6" type="ORF">BDFB_000809</name>
</gene>
<dbReference type="GO" id="GO:0061630">
    <property type="term" value="F:ubiquitin protein ligase activity"/>
    <property type="evidence" value="ECO:0007669"/>
    <property type="project" value="TreeGrafter"/>
</dbReference>
<dbReference type="SMART" id="SM00184">
    <property type="entry name" value="RING"/>
    <property type="match status" value="1"/>
</dbReference>
<dbReference type="InterPro" id="IPR001841">
    <property type="entry name" value="Znf_RING"/>
</dbReference>
<keyword evidence="2" id="KW-0862">Zinc</keyword>
<dbReference type="Pfam" id="PF13920">
    <property type="entry name" value="zf-C3HC4_3"/>
    <property type="match status" value="1"/>
</dbReference>
<dbReference type="Gene3D" id="2.60.120.920">
    <property type="match status" value="1"/>
</dbReference>
<dbReference type="PANTHER" id="PTHR12429">
    <property type="entry name" value="NEURALIZED"/>
    <property type="match status" value="1"/>
</dbReference>
<keyword evidence="1 3" id="KW-0479">Metal-binding</keyword>
<feature type="domain" description="RING-type" evidence="4">
    <location>
        <begin position="208"/>
        <end position="249"/>
    </location>
</feature>
<keyword evidence="1 3" id="KW-0863">Zinc-finger</keyword>
<evidence type="ECO:0000259" key="4">
    <source>
        <dbReference type="PROSITE" id="PS50089"/>
    </source>
</evidence>
<dbReference type="SMART" id="SM00588">
    <property type="entry name" value="NEUZ"/>
    <property type="match status" value="1"/>
</dbReference>
<dbReference type="AlphaFoldDB" id="A0A482VS92"/>
<dbReference type="InterPro" id="IPR043136">
    <property type="entry name" value="B30.2/SPRY_sf"/>
</dbReference>
<evidence type="ECO:0000256" key="2">
    <source>
        <dbReference type="ARBA" id="ARBA00022833"/>
    </source>
</evidence>
<keyword evidence="7" id="KW-1185">Reference proteome</keyword>
<dbReference type="GO" id="GO:0008270">
    <property type="term" value="F:zinc ion binding"/>
    <property type="evidence" value="ECO:0007669"/>
    <property type="project" value="UniProtKB-KW"/>
</dbReference>
<evidence type="ECO:0000259" key="5">
    <source>
        <dbReference type="PROSITE" id="PS51065"/>
    </source>
</evidence>
<proteinExistence type="predicted"/>
<dbReference type="PROSITE" id="PS50089">
    <property type="entry name" value="ZF_RING_2"/>
    <property type="match status" value="1"/>
</dbReference>
<evidence type="ECO:0000313" key="7">
    <source>
        <dbReference type="Proteomes" id="UP000292052"/>
    </source>
</evidence>
<sequence length="261" mass="29298">MGQLFSAKPVLFHEIHGHGIEISENKSTAKCVRTTDCNLLFSSHPIKTNQRIHIKLLTVSDKTHDIISVGFTSHDPSTFHRDLPKCDDYELEAKSGFWVCTLSKYYCIENSTLCFYLNESGNIQYGISDKANRKTNVTIDRSKPLWAVIHIWSAPTAIALLDPAIRAPYADAKPTPNHFKTSVRSDRTTVRKDASVETLRQAEENSTCAICYENSSEAALFPCGHLCMCYECARMQWRGGGDGNCPMCRVPIQTVLKIYKS</sequence>
<dbReference type="SUPFAM" id="SSF57850">
    <property type="entry name" value="RING/U-box"/>
    <property type="match status" value="1"/>
</dbReference>
<dbReference type="Gene3D" id="3.30.40.10">
    <property type="entry name" value="Zinc/RING finger domain, C3HC4 (zinc finger)"/>
    <property type="match status" value="1"/>
</dbReference>